<evidence type="ECO:0000256" key="5">
    <source>
        <dbReference type="ARBA" id="ARBA00047471"/>
    </source>
</evidence>
<dbReference type="GO" id="GO:0046524">
    <property type="term" value="F:sucrose-phosphate synthase activity"/>
    <property type="evidence" value="ECO:0007669"/>
    <property type="project" value="UniProtKB-EC"/>
</dbReference>
<dbReference type="Gene3D" id="3.40.50.2000">
    <property type="entry name" value="Glycogen Phosphorylase B"/>
    <property type="match status" value="2"/>
</dbReference>
<feature type="non-terminal residue" evidence="7">
    <location>
        <position position="209"/>
    </location>
</feature>
<dbReference type="Pfam" id="PF00534">
    <property type="entry name" value="Glycos_transf_1"/>
    <property type="match status" value="1"/>
</dbReference>
<dbReference type="PANTHER" id="PTHR46039">
    <property type="entry name" value="SUCROSE-PHOSPHATE SYNTHASE 3-RELATED"/>
    <property type="match status" value="1"/>
</dbReference>
<dbReference type="EC" id="2.4.1.14" evidence="2"/>
<evidence type="ECO:0000256" key="4">
    <source>
        <dbReference type="ARBA" id="ARBA00022679"/>
    </source>
</evidence>
<dbReference type="Proteomes" id="UP000070578">
    <property type="component" value="Unassembled WGS sequence"/>
</dbReference>
<protein>
    <recommendedName>
        <fullName evidence="2">sucrose-phosphate synthase</fullName>
        <ecNumber evidence="2">2.4.1.14</ecNumber>
    </recommendedName>
</protein>
<feature type="domain" description="Glycosyl transferase family 1" evidence="6">
    <location>
        <begin position="75"/>
        <end position="209"/>
    </location>
</feature>
<dbReference type="AlphaFoldDB" id="A0A139BMZ1"/>
<dbReference type="InterPro" id="IPR044161">
    <property type="entry name" value="SPS"/>
</dbReference>
<dbReference type="InterPro" id="IPR001296">
    <property type="entry name" value="Glyco_trans_1"/>
</dbReference>
<evidence type="ECO:0000259" key="6">
    <source>
        <dbReference type="Pfam" id="PF00534"/>
    </source>
</evidence>
<organism evidence="7 8">
    <name type="scientific">Candidatus Gallionella acididurans</name>
    <dbReference type="NCBI Taxonomy" id="1796491"/>
    <lineage>
        <taxon>Bacteria</taxon>
        <taxon>Pseudomonadati</taxon>
        <taxon>Pseudomonadota</taxon>
        <taxon>Betaproteobacteria</taxon>
        <taxon>Nitrosomonadales</taxon>
        <taxon>Gallionellaceae</taxon>
        <taxon>Gallionella</taxon>
    </lineage>
</organism>
<reference evidence="7 8" key="1">
    <citation type="submission" date="2016-02" db="EMBL/GenBank/DDBJ databases">
        <authorList>
            <person name="Wen L."/>
            <person name="He K."/>
            <person name="Yang H."/>
        </authorList>
    </citation>
    <scope>NUCLEOTIDE SEQUENCE [LARGE SCALE GENOMIC DNA]</scope>
    <source>
        <strain evidence="7">ShG14-8</strain>
    </source>
</reference>
<evidence type="ECO:0000256" key="2">
    <source>
        <dbReference type="ARBA" id="ARBA00012536"/>
    </source>
</evidence>
<keyword evidence="3" id="KW-0328">Glycosyltransferase</keyword>
<evidence type="ECO:0000313" key="7">
    <source>
        <dbReference type="EMBL" id="KXS30367.1"/>
    </source>
</evidence>
<dbReference type="EMBL" id="LSLI01000305">
    <property type="protein sequence ID" value="KXS30367.1"/>
    <property type="molecule type" value="Genomic_DNA"/>
</dbReference>
<evidence type="ECO:0000256" key="1">
    <source>
        <dbReference type="ARBA" id="ARBA00006530"/>
    </source>
</evidence>
<comment type="catalytic activity">
    <reaction evidence="5">
        <text>beta-D-fructose 6-phosphate + UDP-alpha-D-glucose = sucrose 6(F)-phosphate + UDP + H(+)</text>
        <dbReference type="Rhea" id="RHEA:22172"/>
        <dbReference type="ChEBI" id="CHEBI:15378"/>
        <dbReference type="ChEBI" id="CHEBI:57634"/>
        <dbReference type="ChEBI" id="CHEBI:57723"/>
        <dbReference type="ChEBI" id="CHEBI:58223"/>
        <dbReference type="ChEBI" id="CHEBI:58885"/>
        <dbReference type="EC" id="2.4.1.14"/>
    </reaction>
</comment>
<keyword evidence="4" id="KW-0808">Transferase</keyword>
<proteinExistence type="inferred from homology"/>
<dbReference type="SUPFAM" id="SSF53756">
    <property type="entry name" value="UDP-Glycosyltransferase/glycogen phosphorylase"/>
    <property type="match status" value="1"/>
</dbReference>
<reference evidence="7 8" key="2">
    <citation type="submission" date="2016-03" db="EMBL/GenBank/DDBJ databases">
        <title>New uncultured bacterium of the family Gallionellaceae from acid mine drainage: description and reconstruction of genome based on metagenomic analysis of microbial community.</title>
        <authorList>
            <person name="Kadnikov V."/>
            <person name="Ivasenko D."/>
            <person name="Beletsky A."/>
            <person name="Mardanov A."/>
            <person name="Danilova E."/>
            <person name="Pimenov N."/>
            <person name="Karnachuk O."/>
            <person name="Ravin N."/>
        </authorList>
    </citation>
    <scope>NUCLEOTIDE SEQUENCE [LARGE SCALE GENOMIC DNA]</scope>
    <source>
        <strain evidence="7">ShG14-8</strain>
    </source>
</reference>
<dbReference type="PANTHER" id="PTHR46039:SF5">
    <property type="entry name" value="SUCROSE-PHOSPHATE SYNTHASE 3-RELATED"/>
    <property type="match status" value="1"/>
</dbReference>
<sequence length="209" mass="23374">ETSYNITRRIEAEETTLGVAERVITSTQHEIEQQYGLYDFYQPDRMRVIPPGTDMEKFFPPQRNENDSDITRELERFLNQPDKPIILALSRPDPKKNIVALIEAYGESPRLQQAANLVILAGNRDDIQDMENISRAVLNEILLAIDKYDLYGKVAYPKHHRPENVADYYRLAAASGGVFVNPALTEPFGLTLIEAAACGLPIVATGDGG</sequence>
<name>A0A139BMZ1_9PROT</name>
<accession>A0A139BMZ1</accession>
<evidence type="ECO:0000313" key="8">
    <source>
        <dbReference type="Proteomes" id="UP000070578"/>
    </source>
</evidence>
<gene>
    <name evidence="7" type="ORF">AWT59_3508</name>
</gene>
<comment type="similarity">
    <text evidence="1">Belongs to the glycosyltransferase 1 family.</text>
</comment>
<comment type="caution">
    <text evidence="7">The sequence shown here is derived from an EMBL/GenBank/DDBJ whole genome shotgun (WGS) entry which is preliminary data.</text>
</comment>
<evidence type="ECO:0000256" key="3">
    <source>
        <dbReference type="ARBA" id="ARBA00022676"/>
    </source>
</evidence>
<feature type="non-terminal residue" evidence="7">
    <location>
        <position position="1"/>
    </location>
</feature>